<evidence type="ECO:0000313" key="6">
    <source>
        <dbReference type="EMBL" id="SMF83454.1"/>
    </source>
</evidence>
<dbReference type="SUPFAM" id="SSF47336">
    <property type="entry name" value="ACP-like"/>
    <property type="match status" value="1"/>
</dbReference>
<dbReference type="InterPro" id="IPR023213">
    <property type="entry name" value="CAT-like_dom_sf"/>
</dbReference>
<dbReference type="RefSeq" id="WP_139831247.1">
    <property type="nucleotide sequence ID" value="NZ_FXAH01000033.1"/>
</dbReference>
<dbReference type="NCBIfam" id="TIGR01733">
    <property type="entry name" value="AA-adenyl-dom"/>
    <property type="match status" value="1"/>
</dbReference>
<dbReference type="GO" id="GO:0031177">
    <property type="term" value="F:phosphopantetheine binding"/>
    <property type="evidence" value="ECO:0007669"/>
    <property type="project" value="InterPro"/>
</dbReference>
<dbReference type="InterPro" id="IPR000873">
    <property type="entry name" value="AMP-dep_synth/lig_dom"/>
</dbReference>
<name>A0A1X7HBP1_TRICW</name>
<dbReference type="InterPro" id="IPR029058">
    <property type="entry name" value="AB_hydrolase_fold"/>
</dbReference>
<dbReference type="Pfam" id="PF00501">
    <property type="entry name" value="AMP-binding"/>
    <property type="match status" value="1"/>
</dbReference>
<evidence type="ECO:0000256" key="2">
    <source>
        <dbReference type="ARBA" id="ARBA00022450"/>
    </source>
</evidence>
<reference evidence="7" key="1">
    <citation type="submission" date="2017-04" db="EMBL/GenBank/DDBJ databases">
        <authorList>
            <person name="Varghese N."/>
            <person name="Submissions S."/>
        </authorList>
    </citation>
    <scope>NUCLEOTIDE SEQUENCE [LARGE SCALE GENOMIC DNA]</scope>
    <source>
        <strain evidence="7">Ballard 720</strain>
    </source>
</reference>
<dbReference type="InterPro" id="IPR001242">
    <property type="entry name" value="Condensation_dom"/>
</dbReference>
<dbReference type="InterPro" id="IPR009081">
    <property type="entry name" value="PP-bd_ACP"/>
</dbReference>
<feature type="non-terminal residue" evidence="6">
    <location>
        <position position="1"/>
    </location>
</feature>
<dbReference type="GO" id="GO:0003824">
    <property type="term" value="F:catalytic activity"/>
    <property type="evidence" value="ECO:0007669"/>
    <property type="project" value="InterPro"/>
</dbReference>
<dbReference type="InterPro" id="IPR025110">
    <property type="entry name" value="AMP-bd_C"/>
</dbReference>
<dbReference type="Gene3D" id="3.30.559.30">
    <property type="entry name" value="Nonribosomal peptide synthetase, condensation domain"/>
    <property type="match status" value="2"/>
</dbReference>
<feature type="domain" description="Carrier" evidence="5">
    <location>
        <begin position="1300"/>
        <end position="1375"/>
    </location>
</feature>
<dbReference type="GO" id="GO:0044550">
    <property type="term" value="P:secondary metabolite biosynthetic process"/>
    <property type="evidence" value="ECO:0007669"/>
    <property type="project" value="TreeGrafter"/>
</dbReference>
<keyword evidence="2" id="KW-0596">Phosphopantetheine</keyword>
<evidence type="ECO:0000259" key="5">
    <source>
        <dbReference type="PROSITE" id="PS50075"/>
    </source>
</evidence>
<dbReference type="InterPro" id="IPR020806">
    <property type="entry name" value="PKS_PP-bd"/>
</dbReference>
<dbReference type="GO" id="GO:0005737">
    <property type="term" value="C:cytoplasm"/>
    <property type="evidence" value="ECO:0007669"/>
    <property type="project" value="TreeGrafter"/>
</dbReference>
<dbReference type="Gene3D" id="3.30.300.30">
    <property type="match status" value="1"/>
</dbReference>
<dbReference type="Gene3D" id="3.30.559.10">
    <property type="entry name" value="Chloramphenicol acetyltransferase-like domain"/>
    <property type="match status" value="2"/>
</dbReference>
<dbReference type="InterPro" id="IPR036736">
    <property type="entry name" value="ACP-like_sf"/>
</dbReference>
<dbReference type="FunFam" id="3.40.50.980:FF:000001">
    <property type="entry name" value="Non-ribosomal peptide synthetase"/>
    <property type="match status" value="1"/>
</dbReference>
<evidence type="ECO:0000256" key="4">
    <source>
        <dbReference type="ARBA" id="ARBA00022737"/>
    </source>
</evidence>
<dbReference type="SUPFAM" id="SSF52777">
    <property type="entry name" value="CoA-dependent acyltransferases"/>
    <property type="match status" value="4"/>
</dbReference>
<dbReference type="Proteomes" id="UP000192911">
    <property type="component" value="Unassembled WGS sequence"/>
</dbReference>
<sequence length="1403" mass="151515">APEGETRLLIAIHHLSVDGVSWRVLLEELQTAYEQAERGEAVVLPAGSTPWRAWVRALTRYAGSEQVRSEASWWERALCALDSAVELPFRPAVGTRMAQSTTIDWTLDAARTRELLQNASRAYRTRVDELLLTALARSLGRWSGATEIPVELEGHGREDVIDGVDLSRTVGWFTTRFPVALPAASAELADALVAVKTRVRAVPCKGLHWGLLEASRTRRRPAVSFNYLGRFDQSLDSDSRFTFSAEAAGATHGEGARLDYALDLNGIVTGDTLLVRWRFDPARIGRDTVEDLIVDFDREVSALIAHCVAAPAGATASDFPLSGLDDSQLRALGLQLGSVADIYPATPLQQGLLYHSELEHGQGVYVNQLQLTLAGPFDAAALRAAWQAAIARHDALRTRFVWHPDGTALQIVEREAALPFVVHDWRNMSNAGSAEYDARLAAWREGDLSAGIDPSRAPLMRVNVFLRPDGRFDLVRTHHHVLTDGWSGARLLTEVFGDYERALGARRAQARVTSVPPPYRRYVEWLAKQPDPRDWWMEKLASLDDPGTLTASLGSPRDAGSSDPQKLVMRLDAELDQRLRRAAQRYRVTLNTLMQGAWAVLLARLSGKRSVAFGVTVSGRPASLDGADEMFGLFINSLPVFVRVPGDAALAQWLGEVQAWNTQMREVEHTPLAALQQWAGRSGDALFDSLIVFENYPVASRASGEEAGVLRVERVDALERTHYPLTLTILPARQLELHWGWDNRRFDRVRIAALEQQYRSLLDALADEGEHAARFVGELAARRGATRAEALPAPILRACHERFAAQAARVPERIAVRQRGEAFDYATLERWAAAIDARLRESGVAREERVGVCMRRTPALIASMLGVWRSGAVYVPLDPSFPAERLRFMLDDAGIARVIADEEGLTRLDGGLDGRIVIGAGEAAPTNDVAPPARWVDAAQLAYVIYTSGSTGRPKGVAVSHGALARLLASVGIVPGLTEDDVLLSVTTASFDISLLEFCLPLTKGACIELADAATAGNGAALAALIDASRATVVQATPSGWRLLLEAGWRGPAHGPFAGLAGGEPLPPDLAAQLMQRGVSLWNLYGPTETTIWSSCARVSPHESVTIGRALHANALRIVDASGALTPQGGMGELCIGGDNLARGYLGRPGLTAERFVPDPWGAPGARIYRTGDLVRERPDGEVECLGRIDQQVKLRGYRIELGEIEAALREGHGVLDAAVALVPGAGEAEPRLVGYVVAGAGHTVPAQWRAALRARLPAYMVPAAVHVVEALPRTANGKLDRNALARFGDAGSGEASWVEPSGEMQVLVAQVFGEVLGAARVGADDDFFAIGGHSLAAVRTIARLSERLGRKVALATLFDAPTPARLAATLGGDGSAAGRDEARRDKADDALQALDGLFDDLD</sequence>
<dbReference type="SMART" id="SM00823">
    <property type="entry name" value="PKS_PP"/>
    <property type="match status" value="1"/>
</dbReference>
<dbReference type="PROSITE" id="PS50075">
    <property type="entry name" value="CARRIER"/>
    <property type="match status" value="1"/>
</dbReference>
<dbReference type="PANTHER" id="PTHR45527">
    <property type="entry name" value="NONRIBOSOMAL PEPTIDE SYNTHETASE"/>
    <property type="match status" value="1"/>
</dbReference>
<dbReference type="PANTHER" id="PTHR45527:SF1">
    <property type="entry name" value="FATTY ACID SYNTHASE"/>
    <property type="match status" value="1"/>
</dbReference>
<organism evidence="6 7">
    <name type="scientific">Trinickia caryophylli</name>
    <name type="common">Paraburkholderia caryophylli</name>
    <dbReference type="NCBI Taxonomy" id="28094"/>
    <lineage>
        <taxon>Bacteria</taxon>
        <taxon>Pseudomonadati</taxon>
        <taxon>Pseudomonadota</taxon>
        <taxon>Betaproteobacteria</taxon>
        <taxon>Burkholderiales</taxon>
        <taxon>Burkholderiaceae</taxon>
        <taxon>Trinickia</taxon>
    </lineage>
</organism>
<dbReference type="Pfam" id="PF13193">
    <property type="entry name" value="AMP-binding_C"/>
    <property type="match status" value="1"/>
</dbReference>
<dbReference type="Pfam" id="PF00668">
    <property type="entry name" value="Condensation"/>
    <property type="match status" value="2"/>
</dbReference>
<keyword evidence="4" id="KW-0677">Repeat</keyword>
<dbReference type="PROSITE" id="PS00455">
    <property type="entry name" value="AMP_BINDING"/>
    <property type="match status" value="1"/>
</dbReference>
<gene>
    <name evidence="6" type="ORF">SAMN06295900_1332</name>
</gene>
<protein>
    <submittedName>
        <fullName evidence="6">Non-ribosomal peptide synthase domain TIGR01720/amino acid adenylation domain-containing protein</fullName>
    </submittedName>
</protein>
<dbReference type="Pfam" id="PF00550">
    <property type="entry name" value="PP-binding"/>
    <property type="match status" value="1"/>
</dbReference>
<dbReference type="Gene3D" id="3.40.50.1820">
    <property type="entry name" value="alpha/beta hydrolase"/>
    <property type="match status" value="1"/>
</dbReference>
<dbReference type="SUPFAM" id="SSF56801">
    <property type="entry name" value="Acetyl-CoA synthetase-like"/>
    <property type="match status" value="1"/>
</dbReference>
<dbReference type="InterPro" id="IPR045851">
    <property type="entry name" value="AMP-bd_C_sf"/>
</dbReference>
<evidence type="ECO:0000256" key="3">
    <source>
        <dbReference type="ARBA" id="ARBA00022553"/>
    </source>
</evidence>
<keyword evidence="3" id="KW-0597">Phosphoprotein</keyword>
<evidence type="ECO:0000256" key="1">
    <source>
        <dbReference type="ARBA" id="ARBA00001957"/>
    </source>
</evidence>
<dbReference type="InterPro" id="IPR010071">
    <property type="entry name" value="AA_adenyl_dom"/>
</dbReference>
<dbReference type="InterPro" id="IPR010060">
    <property type="entry name" value="NRPS_synth"/>
</dbReference>
<dbReference type="OrthoDB" id="6297021at2"/>
<proteinExistence type="predicted"/>
<keyword evidence="7" id="KW-1185">Reference proteome</keyword>
<dbReference type="CDD" id="cd19543">
    <property type="entry name" value="DCL_NRPS"/>
    <property type="match status" value="1"/>
</dbReference>
<dbReference type="STRING" id="28094.SAMN06295900_1332"/>
<dbReference type="InterPro" id="IPR006162">
    <property type="entry name" value="Ppantetheine_attach_site"/>
</dbReference>
<dbReference type="NCBIfam" id="TIGR01720">
    <property type="entry name" value="NRPS-para261"/>
    <property type="match status" value="1"/>
</dbReference>
<dbReference type="Gene3D" id="3.40.50.980">
    <property type="match status" value="2"/>
</dbReference>
<comment type="cofactor">
    <cofactor evidence="1">
        <name>pantetheine 4'-phosphate</name>
        <dbReference type="ChEBI" id="CHEBI:47942"/>
    </cofactor>
</comment>
<dbReference type="PROSITE" id="PS00012">
    <property type="entry name" value="PHOSPHOPANTETHEINE"/>
    <property type="match status" value="1"/>
</dbReference>
<accession>A0A1X7HBP1</accession>
<dbReference type="EMBL" id="FXAH01000033">
    <property type="protein sequence ID" value="SMF83454.1"/>
    <property type="molecule type" value="Genomic_DNA"/>
</dbReference>
<evidence type="ECO:0000313" key="7">
    <source>
        <dbReference type="Proteomes" id="UP000192911"/>
    </source>
</evidence>
<dbReference type="Gene3D" id="2.30.38.10">
    <property type="entry name" value="Luciferase, Domain 3"/>
    <property type="match status" value="1"/>
</dbReference>
<dbReference type="InterPro" id="IPR020845">
    <property type="entry name" value="AMP-binding_CS"/>
</dbReference>
<dbReference type="GO" id="GO:0043041">
    <property type="term" value="P:amino acid activation for nonribosomal peptide biosynthetic process"/>
    <property type="evidence" value="ECO:0007669"/>
    <property type="project" value="TreeGrafter"/>
</dbReference>